<dbReference type="SUPFAM" id="SSF81342">
    <property type="entry name" value="Transmembrane di-heme cytochromes"/>
    <property type="match status" value="1"/>
</dbReference>
<feature type="transmembrane region" description="Helical" evidence="1">
    <location>
        <begin position="55"/>
        <end position="81"/>
    </location>
</feature>
<dbReference type="Gene3D" id="1.20.810.10">
    <property type="entry name" value="Cytochrome Bc1 Complex, Chain C"/>
    <property type="match status" value="1"/>
</dbReference>
<evidence type="ECO:0000313" key="3">
    <source>
        <dbReference type="EMBL" id="KKM97289.1"/>
    </source>
</evidence>
<dbReference type="GO" id="GO:0016020">
    <property type="term" value="C:membrane"/>
    <property type="evidence" value="ECO:0007669"/>
    <property type="project" value="InterPro"/>
</dbReference>
<feature type="transmembrane region" description="Helical" evidence="1">
    <location>
        <begin position="206"/>
        <end position="227"/>
    </location>
</feature>
<dbReference type="Pfam" id="PF00033">
    <property type="entry name" value="Cytochrome_B"/>
    <property type="match status" value="1"/>
</dbReference>
<dbReference type="GO" id="GO:0009055">
    <property type="term" value="F:electron transfer activity"/>
    <property type="evidence" value="ECO:0007669"/>
    <property type="project" value="InterPro"/>
</dbReference>
<dbReference type="EMBL" id="LAZR01005765">
    <property type="protein sequence ID" value="KKM97289.1"/>
    <property type="molecule type" value="Genomic_DNA"/>
</dbReference>
<dbReference type="PANTHER" id="PTHR19271:SF16">
    <property type="entry name" value="CYTOCHROME B"/>
    <property type="match status" value="1"/>
</dbReference>
<feature type="domain" description="Cytochrome b/b6 N-terminal region profile" evidence="2">
    <location>
        <begin position="19"/>
        <end position="238"/>
    </location>
</feature>
<dbReference type="AlphaFoldDB" id="A0A0F9LQD1"/>
<organism evidence="3">
    <name type="scientific">marine sediment metagenome</name>
    <dbReference type="NCBI Taxonomy" id="412755"/>
    <lineage>
        <taxon>unclassified sequences</taxon>
        <taxon>metagenomes</taxon>
        <taxon>ecological metagenomes</taxon>
    </lineage>
</organism>
<dbReference type="PANTHER" id="PTHR19271">
    <property type="entry name" value="CYTOCHROME B"/>
    <property type="match status" value="1"/>
</dbReference>
<accession>A0A0F9LQD1</accession>
<feature type="transmembrane region" description="Helical" evidence="1">
    <location>
        <begin position="141"/>
        <end position="161"/>
    </location>
</feature>
<keyword evidence="1" id="KW-1133">Transmembrane helix</keyword>
<keyword evidence="1" id="KW-0812">Transmembrane</keyword>
<evidence type="ECO:0000256" key="1">
    <source>
        <dbReference type="SAM" id="Phobius"/>
    </source>
</evidence>
<sequence length="250" mass="28204">MTQLRDTIASSRVWRSIFRHGWPSTAINRSLVMTSHLFLHLHPVKVNRKSLRATYTWGLGVLAFVLFAILTVTGALIMFYYVPSTELAYKTIIDLQIRVPYGQLMRNMHRWAAHAMVLVVVLHMARVFYTGAYKPPREFNWIIGIFLLLATLGASFTGYLLPWDQLSFWAITVGTGVAGYTPIAGPEIQFLLLGGFEVGQNALTRFYALHIMVIPPAITGLVSIHIWRIRKDGGLAAQNKREDSLFIDGE</sequence>
<dbReference type="InterPro" id="IPR027387">
    <property type="entry name" value="Cytb/b6-like_sf"/>
</dbReference>
<comment type="caution">
    <text evidence="3">The sequence shown here is derived from an EMBL/GenBank/DDBJ whole genome shotgun (WGS) entry which is preliminary data.</text>
</comment>
<dbReference type="InterPro" id="IPR016174">
    <property type="entry name" value="Di-haem_cyt_TM"/>
</dbReference>
<evidence type="ECO:0000259" key="2">
    <source>
        <dbReference type="PROSITE" id="PS51002"/>
    </source>
</evidence>
<name>A0A0F9LQD1_9ZZZZ</name>
<dbReference type="PROSITE" id="PS51002">
    <property type="entry name" value="CYTB_NTER"/>
    <property type="match status" value="1"/>
</dbReference>
<feature type="transmembrane region" description="Helical" evidence="1">
    <location>
        <begin position="111"/>
        <end position="129"/>
    </location>
</feature>
<dbReference type="InterPro" id="IPR005797">
    <property type="entry name" value="Cyt_b/b6_N"/>
</dbReference>
<reference evidence="3" key="1">
    <citation type="journal article" date="2015" name="Nature">
        <title>Complex archaea that bridge the gap between prokaryotes and eukaryotes.</title>
        <authorList>
            <person name="Spang A."/>
            <person name="Saw J.H."/>
            <person name="Jorgensen S.L."/>
            <person name="Zaremba-Niedzwiedzka K."/>
            <person name="Martijn J."/>
            <person name="Lind A.E."/>
            <person name="van Eijk R."/>
            <person name="Schleper C."/>
            <person name="Guy L."/>
            <person name="Ettema T.J."/>
        </authorList>
    </citation>
    <scope>NUCLEOTIDE SEQUENCE</scope>
</reference>
<dbReference type="GO" id="GO:0022904">
    <property type="term" value="P:respiratory electron transport chain"/>
    <property type="evidence" value="ECO:0007669"/>
    <property type="project" value="InterPro"/>
</dbReference>
<proteinExistence type="predicted"/>
<keyword evidence="1" id="KW-0472">Membrane</keyword>
<gene>
    <name evidence="3" type="ORF">LCGC14_1169530</name>
</gene>
<protein>
    <recommendedName>
        <fullName evidence="2">Cytochrome b/b6 N-terminal region profile domain-containing protein</fullName>
    </recommendedName>
</protein>
<dbReference type="GO" id="GO:0016491">
    <property type="term" value="F:oxidoreductase activity"/>
    <property type="evidence" value="ECO:0007669"/>
    <property type="project" value="InterPro"/>
</dbReference>